<feature type="domain" description="MADF" evidence="1">
    <location>
        <begin position="15"/>
        <end position="115"/>
    </location>
</feature>
<dbReference type="OrthoDB" id="6152242at2759"/>
<evidence type="ECO:0000313" key="3">
    <source>
        <dbReference type="Proteomes" id="UP001154114"/>
    </source>
</evidence>
<dbReference type="InterPro" id="IPR006578">
    <property type="entry name" value="MADF-dom"/>
</dbReference>
<dbReference type="PANTHER" id="PTHR21505:SF8">
    <property type="entry name" value="DPT-YFP REPRESSOR BY OVEREXPRESSION, ISOFORM D-RELATED"/>
    <property type="match status" value="1"/>
</dbReference>
<dbReference type="SMART" id="SM00595">
    <property type="entry name" value="MADF"/>
    <property type="match status" value="2"/>
</dbReference>
<dbReference type="AlphaFoldDB" id="A0A9P0BV21"/>
<feature type="domain" description="MADF" evidence="1">
    <location>
        <begin position="221"/>
        <end position="321"/>
    </location>
</feature>
<dbReference type="Proteomes" id="UP001154114">
    <property type="component" value="Chromosome 23"/>
</dbReference>
<sequence length="449" mass="53281">MEDNANKETRDLEDEFIKTYEHLPELWNPDHAHYTNKHKRNAAHDVLLQVLRKWDPEATRYSVRKKINVLRSCYRKVLHKYLASRTIGPDGEEIYEYEPKYSKFHMLRFLDDKLHLQPNNTVEINNDDNYYEDDDGLANDNNDNSFHTRDVLALEDDKNHVNKCKVKRLKVEQLYPVNAEVLDRELEAIGANVACKLKRMDPEQRIMEDNANKETRDLEDEFIKTYEHLPELWNPDHAHYTNKHKRNAAHDVLLQVLRKWDPEATRYSVRKKINVLRSCYRKVLHKYLASRTIGPDGEEIYEYEPKYSKFHMLRFLDDKLHLQPNNTVEINIDDNYYEDDDTLANENNDNSFHKRDVLALEDDNNHILNNQNHVNEHEVKRLKVEQLDPDNAEVLDRELVAIGANVACKLKRMDPEQRYHAELLINKVLITGLRNNLTEGTDFTEVYKK</sequence>
<evidence type="ECO:0000259" key="1">
    <source>
        <dbReference type="PROSITE" id="PS51029"/>
    </source>
</evidence>
<proteinExistence type="predicted"/>
<organism evidence="2 3">
    <name type="scientific">Chrysodeixis includens</name>
    <name type="common">Soybean looper</name>
    <name type="synonym">Pseudoplusia includens</name>
    <dbReference type="NCBI Taxonomy" id="689277"/>
    <lineage>
        <taxon>Eukaryota</taxon>
        <taxon>Metazoa</taxon>
        <taxon>Ecdysozoa</taxon>
        <taxon>Arthropoda</taxon>
        <taxon>Hexapoda</taxon>
        <taxon>Insecta</taxon>
        <taxon>Pterygota</taxon>
        <taxon>Neoptera</taxon>
        <taxon>Endopterygota</taxon>
        <taxon>Lepidoptera</taxon>
        <taxon>Glossata</taxon>
        <taxon>Ditrysia</taxon>
        <taxon>Noctuoidea</taxon>
        <taxon>Noctuidae</taxon>
        <taxon>Plusiinae</taxon>
        <taxon>Chrysodeixis</taxon>
    </lineage>
</organism>
<reference evidence="2" key="1">
    <citation type="submission" date="2021-12" db="EMBL/GenBank/DDBJ databases">
        <authorList>
            <person name="King R."/>
        </authorList>
    </citation>
    <scope>NUCLEOTIDE SEQUENCE</scope>
</reference>
<dbReference type="EMBL" id="LR824026">
    <property type="protein sequence ID" value="CAH0597012.1"/>
    <property type="molecule type" value="Genomic_DNA"/>
</dbReference>
<name>A0A9P0BV21_CHRIL</name>
<dbReference type="PANTHER" id="PTHR21505">
    <property type="entry name" value="MADF DOMAIN-CONTAINING PROTEIN-RELATED"/>
    <property type="match status" value="1"/>
</dbReference>
<dbReference type="PROSITE" id="PS51029">
    <property type="entry name" value="MADF"/>
    <property type="match status" value="2"/>
</dbReference>
<dbReference type="Pfam" id="PF10545">
    <property type="entry name" value="MADF_DNA_bdg"/>
    <property type="match status" value="2"/>
</dbReference>
<protein>
    <recommendedName>
        <fullName evidence="1">MADF domain-containing protein</fullName>
    </recommendedName>
</protein>
<evidence type="ECO:0000313" key="2">
    <source>
        <dbReference type="EMBL" id="CAH0597012.1"/>
    </source>
</evidence>
<accession>A0A9P0BV21</accession>
<gene>
    <name evidence="2" type="ORF">CINC_LOCUS7488</name>
</gene>
<keyword evidence="3" id="KW-1185">Reference proteome</keyword>